<gene>
    <name evidence="2" type="ORF">SEMRO_711_G191220.1</name>
</gene>
<feature type="compositionally biased region" description="Basic residues" evidence="1">
    <location>
        <begin position="1"/>
        <end position="11"/>
    </location>
</feature>
<protein>
    <submittedName>
        <fullName evidence="2">Uncharacterized protein</fullName>
    </submittedName>
</protein>
<evidence type="ECO:0000256" key="1">
    <source>
        <dbReference type="SAM" id="MobiDB-lite"/>
    </source>
</evidence>
<organism evidence="2 3">
    <name type="scientific">Seminavis robusta</name>
    <dbReference type="NCBI Taxonomy" id="568900"/>
    <lineage>
        <taxon>Eukaryota</taxon>
        <taxon>Sar</taxon>
        <taxon>Stramenopiles</taxon>
        <taxon>Ochrophyta</taxon>
        <taxon>Bacillariophyta</taxon>
        <taxon>Bacillariophyceae</taxon>
        <taxon>Bacillariophycidae</taxon>
        <taxon>Naviculales</taxon>
        <taxon>Naviculaceae</taxon>
        <taxon>Seminavis</taxon>
    </lineage>
</organism>
<proteinExistence type="predicted"/>
<feature type="region of interest" description="Disordered" evidence="1">
    <location>
        <begin position="1"/>
        <end position="100"/>
    </location>
</feature>
<comment type="caution">
    <text evidence="2">The sequence shown here is derived from an EMBL/GenBank/DDBJ whole genome shotgun (WGS) entry which is preliminary data.</text>
</comment>
<reference evidence="2" key="1">
    <citation type="submission" date="2020-06" db="EMBL/GenBank/DDBJ databases">
        <authorList>
            <consortium name="Plant Systems Biology data submission"/>
        </authorList>
    </citation>
    <scope>NUCLEOTIDE SEQUENCE</scope>
    <source>
        <strain evidence="2">D6</strain>
    </source>
</reference>
<sequence>MAAVNRRRARRIAAEQDDEQSVQSSVSLVHPSNQLQSSHHSFPPPQSDSDHSSVPGRIELSDSDETAPDSDKGTDENMNEDFPRHTDVDETDEDGQPVIDPNDLLIVEGMEDEEKHAKKWREYEQEKARLLRERWTVERKAPMSQGIDISEQVQERHGRQRFGESQPPRFLPLP</sequence>
<evidence type="ECO:0000313" key="2">
    <source>
        <dbReference type="EMBL" id="CAB9515378.1"/>
    </source>
</evidence>
<keyword evidence="3" id="KW-1185">Reference proteome</keyword>
<dbReference type="EMBL" id="CAICTM010000710">
    <property type="protein sequence ID" value="CAB9515378.1"/>
    <property type="molecule type" value="Genomic_DNA"/>
</dbReference>
<name>A0A9N8HHJ4_9STRA</name>
<evidence type="ECO:0000313" key="3">
    <source>
        <dbReference type="Proteomes" id="UP001153069"/>
    </source>
</evidence>
<accession>A0A9N8HHJ4</accession>
<dbReference type="Proteomes" id="UP001153069">
    <property type="component" value="Unassembled WGS sequence"/>
</dbReference>
<dbReference type="AlphaFoldDB" id="A0A9N8HHJ4"/>
<feature type="region of interest" description="Disordered" evidence="1">
    <location>
        <begin position="142"/>
        <end position="174"/>
    </location>
</feature>
<feature type="compositionally biased region" description="Basic and acidic residues" evidence="1">
    <location>
        <begin position="69"/>
        <end position="88"/>
    </location>
</feature>